<feature type="domain" description="FAD/NAD(P)-binding" evidence="6">
    <location>
        <begin position="23"/>
        <end position="361"/>
    </location>
</feature>
<feature type="binding site" evidence="5">
    <location>
        <position position="105"/>
    </location>
    <ligand>
        <name>FAD</name>
        <dbReference type="ChEBI" id="CHEBI:57692"/>
    </ligand>
</feature>
<organism evidence="7 8">
    <name type="scientific">Lyticum sinuosum</name>
    <dbReference type="NCBI Taxonomy" id="1332059"/>
    <lineage>
        <taxon>Bacteria</taxon>
        <taxon>Pseudomonadati</taxon>
        <taxon>Pseudomonadota</taxon>
        <taxon>Alphaproteobacteria</taxon>
        <taxon>Rickettsiales</taxon>
        <taxon>Lyticum</taxon>
    </lineage>
</organism>
<dbReference type="EC" id="1.18.1.2" evidence="5"/>
<evidence type="ECO:0000256" key="4">
    <source>
        <dbReference type="ARBA" id="ARBA00023002"/>
    </source>
</evidence>
<feature type="binding site" evidence="5">
    <location>
        <position position="175"/>
    </location>
    <ligand>
        <name>FAD</name>
        <dbReference type="ChEBI" id="CHEBI:57692"/>
    </ligand>
</feature>
<feature type="binding site" evidence="5">
    <location>
        <position position="60"/>
    </location>
    <ligand>
        <name>FAD</name>
        <dbReference type="ChEBI" id="CHEBI:57692"/>
    </ligand>
</feature>
<evidence type="ECO:0000256" key="5">
    <source>
        <dbReference type="HAMAP-Rule" id="MF_01685"/>
    </source>
</evidence>
<accession>A0AAE4VKW6</accession>
<dbReference type="GO" id="GO:0050661">
    <property type="term" value="F:NADP binding"/>
    <property type="evidence" value="ECO:0007669"/>
    <property type="project" value="UniProtKB-UniRule"/>
</dbReference>
<reference evidence="7" key="1">
    <citation type="submission" date="2023-02" db="EMBL/GenBank/DDBJ databases">
        <title>Host association and intracellularity evolved multiple times independently in the Rickettsiales.</title>
        <authorList>
            <person name="Castelli M."/>
            <person name="Nardi T."/>
            <person name="Gammuto L."/>
            <person name="Bellinzona G."/>
            <person name="Sabaneyeva E."/>
            <person name="Potekhin A."/>
            <person name="Serra V."/>
            <person name="Petroni G."/>
            <person name="Sassera D."/>
        </authorList>
    </citation>
    <scope>NUCLEOTIDE SEQUENCE</scope>
    <source>
        <strain evidence="7">USBL-36I1</strain>
    </source>
</reference>
<evidence type="ECO:0000313" key="8">
    <source>
        <dbReference type="Proteomes" id="UP001289135"/>
    </source>
</evidence>
<evidence type="ECO:0000256" key="1">
    <source>
        <dbReference type="ARBA" id="ARBA00022630"/>
    </source>
</evidence>
<dbReference type="PANTHER" id="PTHR48105">
    <property type="entry name" value="THIOREDOXIN REDUCTASE 1-RELATED-RELATED"/>
    <property type="match status" value="1"/>
</dbReference>
<dbReference type="InterPro" id="IPR022890">
    <property type="entry name" value="Fd--NADP_Rdtase_type_2"/>
</dbReference>
<dbReference type="AlphaFoldDB" id="A0AAE4VKW6"/>
<comment type="catalytic activity">
    <reaction evidence="5">
        <text>2 reduced [2Fe-2S]-[ferredoxin] + NADP(+) + H(+) = 2 oxidized [2Fe-2S]-[ferredoxin] + NADPH</text>
        <dbReference type="Rhea" id="RHEA:20125"/>
        <dbReference type="Rhea" id="RHEA-COMP:10000"/>
        <dbReference type="Rhea" id="RHEA-COMP:10001"/>
        <dbReference type="ChEBI" id="CHEBI:15378"/>
        <dbReference type="ChEBI" id="CHEBI:33737"/>
        <dbReference type="ChEBI" id="CHEBI:33738"/>
        <dbReference type="ChEBI" id="CHEBI:57783"/>
        <dbReference type="ChEBI" id="CHEBI:58349"/>
        <dbReference type="EC" id="1.18.1.2"/>
    </reaction>
</comment>
<keyword evidence="1 5" id="KW-0285">Flavoprotein</keyword>
<dbReference type="InterPro" id="IPR036188">
    <property type="entry name" value="FAD/NAD-bd_sf"/>
</dbReference>
<dbReference type="HAMAP" id="MF_01685">
    <property type="entry name" value="FENR2"/>
    <property type="match status" value="1"/>
</dbReference>
<comment type="similarity">
    <text evidence="5">Belongs to the ferredoxin--NADP reductase type 2 family.</text>
</comment>
<proteinExistence type="inferred from homology"/>
<dbReference type="Pfam" id="PF07992">
    <property type="entry name" value="Pyr_redox_2"/>
    <property type="match status" value="1"/>
</dbReference>
<gene>
    <name evidence="7" type="ORF">Lyticum_00050</name>
</gene>
<keyword evidence="8" id="KW-1185">Reference proteome</keyword>
<name>A0AAE4VKW6_9RICK</name>
<dbReference type="GO" id="GO:0004324">
    <property type="term" value="F:ferredoxin-NADP+ reductase activity"/>
    <property type="evidence" value="ECO:0007669"/>
    <property type="project" value="UniProtKB-UniRule"/>
</dbReference>
<feature type="binding site" evidence="5">
    <location>
        <position position="52"/>
    </location>
    <ligand>
        <name>FAD</name>
        <dbReference type="ChEBI" id="CHEBI:57692"/>
    </ligand>
</feature>
<evidence type="ECO:0000256" key="2">
    <source>
        <dbReference type="ARBA" id="ARBA00022827"/>
    </source>
</evidence>
<comment type="caution">
    <text evidence="7">The sequence shown here is derived from an EMBL/GenBank/DDBJ whole genome shotgun (WGS) entry which is preliminary data.</text>
</comment>
<feature type="binding site" evidence="5">
    <location>
        <position position="349"/>
    </location>
    <ligand>
        <name>FAD</name>
        <dbReference type="ChEBI" id="CHEBI:57692"/>
    </ligand>
</feature>
<comment type="subunit">
    <text evidence="5">Homodimer.</text>
</comment>
<sequence length="401" mass="44521">MSHIKDFSLIKEKNISDNNDQIYDIVIIGAGPSGLFAAFQASMLNLKCVIIDSLPQPGGQCSALYPDKPIYDIPGIPEISGSGLISNLLNQLSPFKVEIICNVTINMWEYIDHNKLWKISSLKSNDKKNKKFVEISEINNINTENTKINPDNTDDIQNINFYAKTIIIATGGGRFSHNKPPLNNLSKFENNYIFYSVDNIEIFSNKKVMIAGGGDSAVDWAIKLSEIADKVTLINRRAKFRAMPHSVEKLHSIAANNKIEIITPFQIKSLISDSFTSNNIEKMSGVEIESLDGLIKKIVDIDYLLLFFGLSMDNNDIHQISGLSWIDRYISVNPSTMMTSLHGVFAIGDICYYPGKLKLILTGFAEAALACNSAYAIAKPEKPLHFEYSTSKGIPKAISKI</sequence>
<dbReference type="SUPFAM" id="SSF51905">
    <property type="entry name" value="FAD/NAD(P)-binding domain"/>
    <property type="match status" value="1"/>
</dbReference>
<evidence type="ECO:0000313" key="7">
    <source>
        <dbReference type="EMBL" id="MDZ5760897.1"/>
    </source>
</evidence>
<feature type="binding site" evidence="5">
    <location>
        <position position="33"/>
    </location>
    <ligand>
        <name>FAD</name>
        <dbReference type="ChEBI" id="CHEBI:57692"/>
    </ligand>
</feature>
<dbReference type="Proteomes" id="UP001289135">
    <property type="component" value="Unassembled WGS sequence"/>
</dbReference>
<keyword evidence="2 5" id="KW-0274">FAD</keyword>
<comment type="cofactor">
    <cofactor evidence="5">
        <name>FAD</name>
        <dbReference type="ChEBI" id="CHEBI:57692"/>
    </cofactor>
    <text evidence="5">Binds 1 FAD per subunit.</text>
</comment>
<keyword evidence="4 5" id="KW-0560">Oxidoreductase</keyword>
<feature type="binding site" evidence="5">
    <location>
        <position position="390"/>
    </location>
    <ligand>
        <name>FAD</name>
        <dbReference type="ChEBI" id="CHEBI:57692"/>
    </ligand>
</feature>
<dbReference type="GO" id="GO:0050660">
    <property type="term" value="F:flavin adenine dinucleotide binding"/>
    <property type="evidence" value="ECO:0007669"/>
    <property type="project" value="UniProtKB-UniRule"/>
</dbReference>
<dbReference type="PRINTS" id="PR00368">
    <property type="entry name" value="FADPNR"/>
</dbReference>
<dbReference type="InterPro" id="IPR023753">
    <property type="entry name" value="FAD/NAD-binding_dom"/>
</dbReference>
<feature type="binding site" evidence="5">
    <location>
        <position position="65"/>
    </location>
    <ligand>
        <name>FAD</name>
        <dbReference type="ChEBI" id="CHEBI:57692"/>
    </ligand>
</feature>
<protein>
    <recommendedName>
        <fullName evidence="5">Ferredoxin--NADP reductase</fullName>
        <shortName evidence="5">FNR</shortName>
        <shortName evidence="5">Fd-NADP(+) reductase</shortName>
        <ecNumber evidence="5">1.18.1.2</ecNumber>
    </recommendedName>
</protein>
<dbReference type="Gene3D" id="3.50.50.60">
    <property type="entry name" value="FAD/NAD(P)-binding domain"/>
    <property type="match status" value="3"/>
</dbReference>
<evidence type="ECO:0000256" key="3">
    <source>
        <dbReference type="ARBA" id="ARBA00022857"/>
    </source>
</evidence>
<keyword evidence="3 5" id="KW-0521">NADP</keyword>
<dbReference type="RefSeq" id="WP_407659020.1">
    <property type="nucleotide sequence ID" value="NZ_JARGYU010000001.1"/>
</dbReference>
<dbReference type="PRINTS" id="PR00411">
    <property type="entry name" value="PNDRDTASEI"/>
</dbReference>
<dbReference type="EMBL" id="JARGYU010000001">
    <property type="protein sequence ID" value="MDZ5760897.1"/>
    <property type="molecule type" value="Genomic_DNA"/>
</dbReference>
<evidence type="ECO:0000259" key="6">
    <source>
        <dbReference type="Pfam" id="PF07992"/>
    </source>
</evidence>
<dbReference type="InterPro" id="IPR050097">
    <property type="entry name" value="Ferredoxin-NADP_redctase_2"/>
</dbReference>